<evidence type="ECO:0000256" key="3">
    <source>
        <dbReference type="ARBA" id="ARBA00022676"/>
    </source>
</evidence>
<protein>
    <recommendedName>
        <fullName evidence="11">Dolichyl-phosphate-mannose-protein mannosyltransferase</fullName>
    </recommendedName>
</protein>
<feature type="transmembrane region" description="Helical" evidence="8">
    <location>
        <begin position="112"/>
        <end position="131"/>
    </location>
</feature>
<feature type="transmembrane region" description="Helical" evidence="8">
    <location>
        <begin position="86"/>
        <end position="106"/>
    </location>
</feature>
<comment type="caution">
    <text evidence="9">The sequence shown here is derived from an EMBL/GenBank/DDBJ whole genome shotgun (WGS) entry which is preliminary data.</text>
</comment>
<accession>A0A2M9CXG4</accession>
<feature type="transmembrane region" description="Helical" evidence="8">
    <location>
        <begin position="329"/>
        <end position="351"/>
    </location>
</feature>
<dbReference type="OrthoDB" id="7541381at2"/>
<dbReference type="GO" id="GO:0005886">
    <property type="term" value="C:plasma membrane"/>
    <property type="evidence" value="ECO:0007669"/>
    <property type="project" value="UniProtKB-SubCell"/>
</dbReference>
<feature type="transmembrane region" description="Helical" evidence="8">
    <location>
        <begin position="200"/>
        <end position="217"/>
    </location>
</feature>
<sequence>MEILSIHNSENIKDREKIFLIWILSTGLALRIFICFFSGLPNLHTDTYMYFDQANAIAKGSYINYAPNGYPFIIALLHIIFTGKALIYLLLWLNIILGTISIYFTYNISKKLFNNSIAALLSGAIMCLYPNQLNYTRWLLTEIPSAFFILAASNSYLQKRNFLSGILYGISSIMRPTLFPIWIAMIIFDFILKKRLPIKLILGGAFITLSTCTYSYIKTGEFAIAGNSKVNIIYSIYTFGGNIAWDAPQKHPEIKTSREAKIEYFREAIQHPVYFLKQRIASLWQLWGPFPSTLGDTRSLISRIIIGVENIFLIITGMYGFYLQRKNKMIVILILPLIIITFIHTMMLSIARYTVPMEPFLIIPSGYALYELWNRTKQKHEKEKITKTI</sequence>
<evidence type="ECO:0000313" key="10">
    <source>
        <dbReference type="Proteomes" id="UP000230000"/>
    </source>
</evidence>
<evidence type="ECO:0000256" key="2">
    <source>
        <dbReference type="ARBA" id="ARBA00022475"/>
    </source>
</evidence>
<evidence type="ECO:0008006" key="11">
    <source>
        <dbReference type="Google" id="ProtNLM"/>
    </source>
</evidence>
<evidence type="ECO:0000256" key="8">
    <source>
        <dbReference type="SAM" id="Phobius"/>
    </source>
</evidence>
<dbReference type="GO" id="GO:0009103">
    <property type="term" value="P:lipopolysaccharide biosynthetic process"/>
    <property type="evidence" value="ECO:0007669"/>
    <property type="project" value="UniProtKB-ARBA"/>
</dbReference>
<reference evidence="9 10" key="1">
    <citation type="submission" date="2017-11" db="EMBL/GenBank/DDBJ databases">
        <title>Genomic Encyclopedia of Archaeal and Bacterial Type Strains, Phase II (KMG-II): From Individual Species to Whole Genera.</title>
        <authorList>
            <person name="Goeker M."/>
        </authorList>
    </citation>
    <scope>NUCLEOTIDE SEQUENCE [LARGE SCALE GENOMIC DNA]</scope>
    <source>
        <strain evidence="9 10">DSM 27268</strain>
    </source>
</reference>
<feature type="transmembrane region" description="Helical" evidence="8">
    <location>
        <begin position="300"/>
        <end position="322"/>
    </location>
</feature>
<name>A0A2M9CXG4_9BACT</name>
<feature type="transmembrane region" description="Helical" evidence="8">
    <location>
        <begin position="62"/>
        <end position="81"/>
    </location>
</feature>
<evidence type="ECO:0000256" key="4">
    <source>
        <dbReference type="ARBA" id="ARBA00022679"/>
    </source>
</evidence>
<dbReference type="GO" id="GO:0016763">
    <property type="term" value="F:pentosyltransferase activity"/>
    <property type="evidence" value="ECO:0007669"/>
    <property type="project" value="TreeGrafter"/>
</dbReference>
<keyword evidence="10" id="KW-1185">Reference proteome</keyword>
<dbReference type="EMBL" id="PGFG01000001">
    <property type="protein sequence ID" value="PJJ76575.1"/>
    <property type="molecule type" value="Genomic_DNA"/>
</dbReference>
<keyword evidence="6 8" id="KW-1133">Transmembrane helix</keyword>
<keyword evidence="3" id="KW-0328">Glycosyltransferase</keyword>
<evidence type="ECO:0000313" key="9">
    <source>
        <dbReference type="EMBL" id="PJJ76575.1"/>
    </source>
</evidence>
<dbReference type="Proteomes" id="UP000230000">
    <property type="component" value="Unassembled WGS sequence"/>
</dbReference>
<keyword evidence="2" id="KW-1003">Cell membrane</keyword>
<dbReference type="AlphaFoldDB" id="A0A2M9CXG4"/>
<evidence type="ECO:0000256" key="6">
    <source>
        <dbReference type="ARBA" id="ARBA00022989"/>
    </source>
</evidence>
<comment type="subcellular location">
    <subcellularLocation>
        <location evidence="1">Cell membrane</location>
        <topology evidence="1">Multi-pass membrane protein</topology>
    </subcellularLocation>
</comment>
<gene>
    <name evidence="9" type="ORF">BXY57_2204</name>
</gene>
<dbReference type="PANTHER" id="PTHR33908">
    <property type="entry name" value="MANNOSYLTRANSFERASE YKCB-RELATED"/>
    <property type="match status" value="1"/>
</dbReference>
<organism evidence="9 10">
    <name type="scientific">Thermoflavifilum aggregans</name>
    <dbReference type="NCBI Taxonomy" id="454188"/>
    <lineage>
        <taxon>Bacteria</taxon>
        <taxon>Pseudomonadati</taxon>
        <taxon>Bacteroidota</taxon>
        <taxon>Chitinophagia</taxon>
        <taxon>Chitinophagales</taxon>
        <taxon>Chitinophagaceae</taxon>
        <taxon>Thermoflavifilum</taxon>
    </lineage>
</organism>
<evidence type="ECO:0000256" key="7">
    <source>
        <dbReference type="ARBA" id="ARBA00023136"/>
    </source>
</evidence>
<feature type="transmembrane region" description="Helical" evidence="8">
    <location>
        <begin position="20"/>
        <end position="42"/>
    </location>
</feature>
<keyword evidence="5 8" id="KW-0812">Transmembrane</keyword>
<feature type="transmembrane region" description="Helical" evidence="8">
    <location>
        <begin position="163"/>
        <end position="188"/>
    </location>
</feature>
<dbReference type="PANTHER" id="PTHR33908:SF11">
    <property type="entry name" value="MEMBRANE PROTEIN"/>
    <property type="match status" value="1"/>
</dbReference>
<evidence type="ECO:0000256" key="5">
    <source>
        <dbReference type="ARBA" id="ARBA00022692"/>
    </source>
</evidence>
<evidence type="ECO:0000256" key="1">
    <source>
        <dbReference type="ARBA" id="ARBA00004651"/>
    </source>
</evidence>
<proteinExistence type="predicted"/>
<dbReference type="RefSeq" id="WP_100315024.1">
    <property type="nucleotide sequence ID" value="NZ_PGFG01000001.1"/>
</dbReference>
<keyword evidence="4" id="KW-0808">Transferase</keyword>
<dbReference type="InterPro" id="IPR050297">
    <property type="entry name" value="LipidA_mod_glycosyltrf_83"/>
</dbReference>
<keyword evidence="7 8" id="KW-0472">Membrane</keyword>